<feature type="region of interest" description="Disordered" evidence="1">
    <location>
        <begin position="1"/>
        <end position="24"/>
    </location>
</feature>
<proteinExistence type="predicted"/>
<feature type="region of interest" description="Disordered" evidence="1">
    <location>
        <begin position="189"/>
        <end position="243"/>
    </location>
</feature>
<evidence type="ECO:0000313" key="3">
    <source>
        <dbReference type="Proteomes" id="UP000181980"/>
    </source>
</evidence>
<gene>
    <name evidence="2" type="ORF">SAMN04488561_0432</name>
</gene>
<name>A0A1H5DK30_9ACTN</name>
<evidence type="ECO:0000313" key="2">
    <source>
        <dbReference type="EMBL" id="SED79110.1"/>
    </source>
</evidence>
<protein>
    <submittedName>
        <fullName evidence="2">Uncharacterized protein</fullName>
    </submittedName>
</protein>
<sequence>MNGQLSGTSCPDGALGRGRAAASGSVWAMTMGGAAATRRRPGPYRGAAGTRERDVASIARTMTRTASSATTPGAEPRGVAKTPARIVATTTAMAAAQRVASRDTMAPSRDARPRDAGERRRADAAPRLRRRARAERRFVPAASGVTAGPPARAARRPAPGPSRRLVVASPWPGTALAAASAGSGAGPWLVPSPAAGPGPAAASEAGRGSGRGSPPVAGPGPAAASDAGRGSSPAPESPPSRRVMATRVSALGRAETTRRSIRADYGVSTGAEPEWRLAFHHPQVDITINLNLRVRV</sequence>
<feature type="compositionally biased region" description="Basic and acidic residues" evidence="1">
    <location>
        <begin position="109"/>
        <end position="126"/>
    </location>
</feature>
<feature type="region of interest" description="Disordered" evidence="1">
    <location>
        <begin position="62"/>
        <end position="166"/>
    </location>
</feature>
<feature type="compositionally biased region" description="Low complexity" evidence="1">
    <location>
        <begin position="62"/>
        <end position="71"/>
    </location>
</feature>
<accession>A0A1H5DK30</accession>
<reference evidence="3" key="1">
    <citation type="submission" date="2016-10" db="EMBL/GenBank/DDBJ databases">
        <authorList>
            <person name="Varghese N."/>
            <person name="Submissions S."/>
        </authorList>
    </citation>
    <scope>NUCLEOTIDE SEQUENCE [LARGE SCALE GENOMIC DNA]</scope>
    <source>
        <strain evidence="3">DSM 45237</strain>
    </source>
</reference>
<evidence type="ECO:0000256" key="1">
    <source>
        <dbReference type="SAM" id="MobiDB-lite"/>
    </source>
</evidence>
<organism evidence="2 3">
    <name type="scientific">Jiangella alba</name>
    <dbReference type="NCBI Taxonomy" id="561176"/>
    <lineage>
        <taxon>Bacteria</taxon>
        <taxon>Bacillati</taxon>
        <taxon>Actinomycetota</taxon>
        <taxon>Actinomycetes</taxon>
        <taxon>Jiangellales</taxon>
        <taxon>Jiangellaceae</taxon>
        <taxon>Jiangella</taxon>
    </lineage>
</organism>
<dbReference type="Proteomes" id="UP000181980">
    <property type="component" value="Unassembled WGS sequence"/>
</dbReference>
<dbReference type="EMBL" id="FNUC01000002">
    <property type="protein sequence ID" value="SED79110.1"/>
    <property type="molecule type" value="Genomic_DNA"/>
</dbReference>
<feature type="compositionally biased region" description="Low complexity" evidence="1">
    <location>
        <begin position="189"/>
        <end position="234"/>
    </location>
</feature>
<dbReference type="AlphaFoldDB" id="A0A1H5DK30"/>
<dbReference type="STRING" id="561176.SAMN04488561_0432"/>
<feature type="compositionally biased region" description="Low complexity" evidence="1">
    <location>
        <begin position="13"/>
        <end position="24"/>
    </location>
</feature>
<feature type="compositionally biased region" description="Low complexity" evidence="1">
    <location>
        <begin position="139"/>
        <end position="152"/>
    </location>
</feature>
<keyword evidence="3" id="KW-1185">Reference proteome</keyword>